<dbReference type="InterPro" id="IPR045107">
    <property type="entry name" value="SAC3/GANP/THP3"/>
</dbReference>
<feature type="region of interest" description="Disordered" evidence="1">
    <location>
        <begin position="121"/>
        <end position="140"/>
    </location>
</feature>
<evidence type="ECO:0000259" key="2">
    <source>
        <dbReference type="Pfam" id="PF03399"/>
    </source>
</evidence>
<keyword evidence="4" id="KW-1185">Reference proteome</keyword>
<gene>
    <name evidence="3" type="ORF">SUNI508_05109</name>
</gene>
<feature type="compositionally biased region" description="Basic and acidic residues" evidence="1">
    <location>
        <begin position="810"/>
        <end position="820"/>
    </location>
</feature>
<organism evidence="3 4">
    <name type="scientific">Seiridium unicorne</name>
    <dbReference type="NCBI Taxonomy" id="138068"/>
    <lineage>
        <taxon>Eukaryota</taxon>
        <taxon>Fungi</taxon>
        <taxon>Dikarya</taxon>
        <taxon>Ascomycota</taxon>
        <taxon>Pezizomycotina</taxon>
        <taxon>Sordariomycetes</taxon>
        <taxon>Xylariomycetidae</taxon>
        <taxon>Amphisphaeriales</taxon>
        <taxon>Sporocadaceae</taxon>
        <taxon>Seiridium</taxon>
    </lineage>
</organism>
<accession>A0ABR2V5G0</accession>
<feature type="domain" description="SAC3/GANP/THP3 conserved" evidence="2">
    <location>
        <begin position="217"/>
        <end position="533"/>
    </location>
</feature>
<name>A0ABR2V5G0_9PEZI</name>
<feature type="compositionally biased region" description="Low complexity" evidence="1">
    <location>
        <begin position="1225"/>
        <end position="1238"/>
    </location>
</feature>
<dbReference type="Pfam" id="PF03399">
    <property type="entry name" value="SAC3_GANP"/>
    <property type="match status" value="1"/>
</dbReference>
<dbReference type="Proteomes" id="UP001408356">
    <property type="component" value="Unassembled WGS sequence"/>
</dbReference>
<dbReference type="PANTHER" id="PTHR12436:SF3">
    <property type="entry name" value="GERMINAL-CENTER ASSOCIATED NUCLEAR PROTEIN"/>
    <property type="match status" value="1"/>
</dbReference>
<sequence>MTASAPNAGSNFFKPPPSTTGQPPAANPFASAQPAKPNPFQSNASNESKSAFGTASLQGLNQGNNHITPGGFNSPVGPKHTDSSPPKPFGAQSGIKQANGNHGRKLEQYSKSRPAIQNGAHAGIARTGPKSQTKGPQSELATKINKQLAKDGIKKPEWPADPNALQQKGVMDELRQAHRAYREKVRKSLTKADLIDDPDKRRRLDEALPFKGICEDMCPEWEQIQRIVENGLWGPEGYEENGARVPIPNKMIKRLARSAAGQEAALPMDVRSPAACRRTLDYLIDELIAFDDRLPTYHHFAWDRTRAIRIDLSMQTPSMTPDEMKDEIYCLETIVRFHATSAHLLARSWFMYKDYSEQQEVEQLSKSLMTLKQRYKDCADMGIVCDNEAEFLAYYIVFFGWDSSLKETVESWGEEIYGSEAIQTAMCVVEAMQNTYMLHGPLRPETPTELALNAASIFFSIVASPQISYTMACIAEIHFGQVRQSILRTIIGAYSRPKGAPKDITPAFLRRQLRFDTEDDAVAFVELHELEFKVDNGIRYLFVEPRQQLKRPRIKQAFSHDIVERKRNERPFSDVIHETLYEISTAGVGGDRDDDSLFVDVPKEASVLAEDTVAADSDLEDTETSATPNLGNNAVSNPFAPVDNSQPSTFDVSPKSSIFSAAGTSSEQTKPSPPAPGTSASTIATTSPFTTKPQPNPFGGFATASSAAKLPEAAGAGKRVTFGETSVKYIESHGDNYVNSDNTSASPGLFSFLSNDAGKTTSAIGAPRAGESSWFPSNLAEPSTAAGNKEGQSVLFAPLPTPGTTFNYTKPDKATAEDSARSAAPSLSSQPTNTDISSPFNIGQASTPFPTKSTPQTITSPNFFAGNKGSPTPAPISTPSPSSAGHSAQKPAATGLFPPAVGLPAVPRQQSKKDTLNNFAKWFVCADRGLLEDLEEWAVETILRDVWTNFVDMEEERKRKEEDEKSWAEARKFRTYSLSVTYFYRWLEIFRKRRVVSRIRTEKEKFRQWNTPASVAKRETADMDAKRRNHETVVGLLQEKARRAGEDNKLRHSTGSRDSVEHALLASGIFKGVRDPKAVAREVAMDGADNTSDSPLPSEALYRQESKRREKHGLPPLSRLHQPRVYKEGSKTAMLKAQLTGKDTFSVSTGSFRNSTLSSSFRSSLGFNTSRVTKVRRSRVSDPYWRLKANGLIQMPNGEYLHESLALPMLREGKRFPGLGDYGLPPSTSGSPSASGAGDDLFEDSPPLMLEQAGRSRVSPSPSITSNMSSKRKRSSYHAGDIEDEDLAAYRSEASASIRKRVRSNGSISNEPDLLAQMQGLLNDVQAEGKKLER</sequence>
<feature type="region of interest" description="Disordered" evidence="1">
    <location>
        <begin position="760"/>
        <end position="909"/>
    </location>
</feature>
<feature type="compositionally biased region" description="Polar residues" evidence="1">
    <location>
        <begin position="1"/>
        <end position="10"/>
    </location>
</feature>
<dbReference type="EMBL" id="JARVKF010000135">
    <property type="protein sequence ID" value="KAK9422101.1"/>
    <property type="molecule type" value="Genomic_DNA"/>
</dbReference>
<feature type="region of interest" description="Disordered" evidence="1">
    <location>
        <begin position="609"/>
        <end position="704"/>
    </location>
</feature>
<comment type="caution">
    <text evidence="3">The sequence shown here is derived from an EMBL/GenBank/DDBJ whole genome shotgun (WGS) entry which is preliminary data.</text>
</comment>
<feature type="compositionally biased region" description="Polar residues" evidence="1">
    <location>
        <begin position="624"/>
        <end position="636"/>
    </location>
</feature>
<evidence type="ECO:0000256" key="1">
    <source>
        <dbReference type="SAM" id="MobiDB-lite"/>
    </source>
</evidence>
<feature type="compositionally biased region" description="Polar residues" evidence="1">
    <location>
        <begin position="39"/>
        <end position="67"/>
    </location>
</feature>
<evidence type="ECO:0000313" key="3">
    <source>
        <dbReference type="EMBL" id="KAK9422101.1"/>
    </source>
</evidence>
<feature type="compositionally biased region" description="Low complexity" evidence="1">
    <location>
        <begin position="1259"/>
        <end position="1269"/>
    </location>
</feature>
<dbReference type="Gene3D" id="1.25.40.990">
    <property type="match status" value="1"/>
</dbReference>
<protein>
    <submittedName>
        <fullName evidence="3">SAC3/GANP/THP3 conserved domain-containing protein</fullName>
    </submittedName>
</protein>
<proteinExistence type="predicted"/>
<feature type="region of interest" description="Disordered" evidence="1">
    <location>
        <begin position="1"/>
        <end position="109"/>
    </location>
</feature>
<dbReference type="PANTHER" id="PTHR12436">
    <property type="entry name" value="80 KDA MCM3-ASSOCIATED PROTEIN"/>
    <property type="match status" value="1"/>
</dbReference>
<feature type="compositionally biased region" description="Polar residues" evidence="1">
    <location>
        <begin position="643"/>
        <end position="668"/>
    </location>
</feature>
<dbReference type="InterPro" id="IPR005062">
    <property type="entry name" value="SAC3/GANP/THP3_conserved"/>
</dbReference>
<feature type="region of interest" description="Disordered" evidence="1">
    <location>
        <begin position="1218"/>
        <end position="1286"/>
    </location>
</feature>
<feature type="compositionally biased region" description="Low complexity" evidence="1">
    <location>
        <begin position="677"/>
        <end position="693"/>
    </location>
</feature>
<feature type="compositionally biased region" description="Polar residues" evidence="1">
    <location>
        <begin position="825"/>
        <end position="862"/>
    </location>
</feature>
<feature type="compositionally biased region" description="Polar residues" evidence="1">
    <location>
        <begin position="129"/>
        <end position="140"/>
    </location>
</feature>
<reference evidence="3 4" key="1">
    <citation type="journal article" date="2024" name="J. Plant Pathol.">
        <title>Sequence and assembly of the genome of Seiridium unicorne, isolate CBS 538.82, causal agent of cypress canker disease.</title>
        <authorList>
            <person name="Scali E."/>
            <person name="Rocca G.D."/>
            <person name="Danti R."/>
            <person name="Garbelotto M."/>
            <person name="Barberini S."/>
            <person name="Baroncelli R."/>
            <person name="Emiliani G."/>
        </authorList>
    </citation>
    <scope>NUCLEOTIDE SEQUENCE [LARGE SCALE GENOMIC DNA]</scope>
    <source>
        <strain evidence="3 4">BM-138-508</strain>
    </source>
</reference>
<evidence type="ECO:0000313" key="4">
    <source>
        <dbReference type="Proteomes" id="UP001408356"/>
    </source>
</evidence>